<dbReference type="SMART" id="SM00382">
    <property type="entry name" value="AAA"/>
    <property type="match status" value="1"/>
</dbReference>
<feature type="transmembrane region" description="Helical" evidence="6">
    <location>
        <begin position="21"/>
        <end position="52"/>
    </location>
</feature>
<comment type="caution">
    <text evidence="9">The sequence shown here is derived from an EMBL/GenBank/DDBJ whole genome shotgun (WGS) entry which is preliminary data.</text>
</comment>
<name>A0A916JVZ4_9MICO</name>
<evidence type="ECO:0000256" key="2">
    <source>
        <dbReference type="ARBA" id="ARBA00022692"/>
    </source>
</evidence>
<evidence type="ECO:0000256" key="5">
    <source>
        <dbReference type="SAM" id="MobiDB-lite"/>
    </source>
</evidence>
<evidence type="ECO:0000256" key="3">
    <source>
        <dbReference type="ARBA" id="ARBA00022989"/>
    </source>
</evidence>
<dbReference type="GO" id="GO:0140359">
    <property type="term" value="F:ABC-type transporter activity"/>
    <property type="evidence" value="ECO:0007669"/>
    <property type="project" value="InterPro"/>
</dbReference>
<feature type="transmembrane region" description="Helical" evidence="6">
    <location>
        <begin position="255"/>
        <end position="276"/>
    </location>
</feature>
<gene>
    <name evidence="9" type="primary">cydD</name>
    <name evidence="9" type="ORF">LEUCIP111803_01194</name>
</gene>
<evidence type="ECO:0000259" key="8">
    <source>
        <dbReference type="PROSITE" id="PS50929"/>
    </source>
</evidence>
<dbReference type="EMBL" id="CAJVAP010000011">
    <property type="protein sequence ID" value="CAG7609361.1"/>
    <property type="molecule type" value="Genomic_DNA"/>
</dbReference>
<evidence type="ECO:0000259" key="7">
    <source>
        <dbReference type="PROSITE" id="PS50893"/>
    </source>
</evidence>
<feature type="domain" description="ABC transmembrane type-1" evidence="8">
    <location>
        <begin position="21"/>
        <end position="318"/>
    </location>
</feature>
<feature type="compositionally biased region" description="Basic and acidic residues" evidence="5">
    <location>
        <begin position="345"/>
        <end position="365"/>
    </location>
</feature>
<feature type="transmembrane region" description="Helical" evidence="6">
    <location>
        <begin position="282"/>
        <end position="299"/>
    </location>
</feature>
<keyword evidence="9" id="KW-0547">Nucleotide-binding</keyword>
<dbReference type="PANTHER" id="PTHR24221">
    <property type="entry name" value="ATP-BINDING CASSETTE SUB-FAMILY B"/>
    <property type="match status" value="1"/>
</dbReference>
<evidence type="ECO:0000256" key="6">
    <source>
        <dbReference type="SAM" id="Phobius"/>
    </source>
</evidence>
<dbReference type="GO" id="GO:0016020">
    <property type="term" value="C:membrane"/>
    <property type="evidence" value="ECO:0007669"/>
    <property type="project" value="UniProtKB-SubCell"/>
</dbReference>
<accession>A0A916JVZ4</accession>
<keyword evidence="2 6" id="KW-0812">Transmembrane</keyword>
<dbReference type="CDD" id="cd18584">
    <property type="entry name" value="ABC_6TM_AarD_CydD"/>
    <property type="match status" value="1"/>
</dbReference>
<keyword evidence="3 6" id="KW-1133">Transmembrane helix</keyword>
<protein>
    <submittedName>
        <fullName evidence="9">ATP-binding/permease protein CydD</fullName>
    </submittedName>
</protein>
<dbReference type="CDD" id="cd03228">
    <property type="entry name" value="ABCC_MRP_Like"/>
    <property type="match status" value="1"/>
</dbReference>
<dbReference type="GO" id="GO:0005524">
    <property type="term" value="F:ATP binding"/>
    <property type="evidence" value="ECO:0007669"/>
    <property type="project" value="UniProtKB-KW"/>
</dbReference>
<dbReference type="Proteomes" id="UP000693892">
    <property type="component" value="Unassembled WGS sequence"/>
</dbReference>
<dbReference type="GO" id="GO:0042883">
    <property type="term" value="P:cysteine transport"/>
    <property type="evidence" value="ECO:0007669"/>
    <property type="project" value="InterPro"/>
</dbReference>
<dbReference type="PANTHER" id="PTHR24221:SF590">
    <property type="entry name" value="COMPONENT LINKED WITH THE ASSEMBLY OF CYTOCHROME' TRANSPORT TRANSMEMBRANE ATP-BINDING PROTEIN ABC TRANSPORTER CYDD-RELATED"/>
    <property type="match status" value="1"/>
</dbReference>
<organism evidence="9 10">
    <name type="scientific">Leucobacter soli</name>
    <dbReference type="NCBI Taxonomy" id="2812850"/>
    <lineage>
        <taxon>Bacteria</taxon>
        <taxon>Bacillati</taxon>
        <taxon>Actinomycetota</taxon>
        <taxon>Actinomycetes</taxon>
        <taxon>Micrococcales</taxon>
        <taxon>Microbacteriaceae</taxon>
        <taxon>Leucobacter</taxon>
    </lineage>
</organism>
<keyword evidence="9" id="KW-0067">ATP-binding</keyword>
<dbReference type="PROSITE" id="PS50929">
    <property type="entry name" value="ABC_TM1F"/>
    <property type="match status" value="1"/>
</dbReference>
<comment type="subcellular location">
    <subcellularLocation>
        <location evidence="1">Membrane</location>
        <topology evidence="1">Multi-pass membrane protein</topology>
    </subcellularLocation>
</comment>
<evidence type="ECO:0000256" key="1">
    <source>
        <dbReference type="ARBA" id="ARBA00004141"/>
    </source>
</evidence>
<dbReference type="PROSITE" id="PS00211">
    <property type="entry name" value="ABC_TRANSPORTER_1"/>
    <property type="match status" value="1"/>
</dbReference>
<dbReference type="InterPro" id="IPR003439">
    <property type="entry name" value="ABC_transporter-like_ATP-bd"/>
</dbReference>
<dbReference type="Pfam" id="PF00664">
    <property type="entry name" value="ABC_membrane"/>
    <property type="match status" value="1"/>
</dbReference>
<reference evidence="9" key="1">
    <citation type="submission" date="2021-06" db="EMBL/GenBank/DDBJ databases">
        <authorList>
            <person name="Criscuolo A."/>
        </authorList>
    </citation>
    <scope>NUCLEOTIDE SEQUENCE</scope>
    <source>
        <strain evidence="9">CIP111803</strain>
    </source>
</reference>
<feature type="transmembrane region" description="Helical" evidence="6">
    <location>
        <begin position="150"/>
        <end position="171"/>
    </location>
</feature>
<dbReference type="InterPro" id="IPR017871">
    <property type="entry name" value="ABC_transporter-like_CS"/>
</dbReference>
<evidence type="ECO:0000313" key="9">
    <source>
        <dbReference type="EMBL" id="CAG7609361.1"/>
    </source>
</evidence>
<keyword evidence="10" id="KW-1185">Reference proteome</keyword>
<dbReference type="RefSeq" id="WP_218114812.1">
    <property type="nucleotide sequence ID" value="NZ_CAJVAP010000011.1"/>
</dbReference>
<dbReference type="InterPro" id="IPR039421">
    <property type="entry name" value="Type_1_exporter"/>
</dbReference>
<evidence type="ECO:0000313" key="10">
    <source>
        <dbReference type="Proteomes" id="UP000693892"/>
    </source>
</evidence>
<keyword evidence="4 6" id="KW-0472">Membrane</keyword>
<dbReference type="PROSITE" id="PS50893">
    <property type="entry name" value="ABC_TRANSPORTER_2"/>
    <property type="match status" value="1"/>
</dbReference>
<proteinExistence type="predicted"/>
<dbReference type="AlphaFoldDB" id="A0A916JVZ4"/>
<dbReference type="GO" id="GO:0016887">
    <property type="term" value="F:ATP hydrolysis activity"/>
    <property type="evidence" value="ECO:0007669"/>
    <property type="project" value="InterPro"/>
</dbReference>
<feature type="transmembrane region" description="Helical" evidence="6">
    <location>
        <begin position="177"/>
        <end position="196"/>
    </location>
</feature>
<feature type="domain" description="ABC transporter" evidence="7">
    <location>
        <begin position="370"/>
        <end position="566"/>
    </location>
</feature>
<evidence type="ECO:0000256" key="4">
    <source>
        <dbReference type="ARBA" id="ARBA00023136"/>
    </source>
</evidence>
<dbReference type="InterPro" id="IPR011527">
    <property type="entry name" value="ABC1_TM_dom"/>
</dbReference>
<dbReference type="Pfam" id="PF00005">
    <property type="entry name" value="ABC_tran"/>
    <property type="match status" value="1"/>
</dbReference>
<dbReference type="NCBIfam" id="TIGR02857">
    <property type="entry name" value="CydD"/>
    <property type="match status" value="1"/>
</dbReference>
<sequence>MKPLDPRLLRYARSARSVLGFGGLLGLVRSLAVIAWCWCAAQAIAALVIPVLGNETGRAGRVAEWAPDPGALPGLLAGAALAVIVRSGASWGIDLLAARGAVRVKAQLRSAALDALDARSPVWLAERPDAAPTTALGRGLDALDGYFSNYLPQLILTGCATPLLVLAVLLADPVSGITVLLVFPVIPVFMVLIGLATRSVQERQWAQLQRLSGAFLDAVEGLATLRIFRREQHQVARIARETGEYRSRTMHVLRVAFLSGFVLDLAGTFSIAIVAVTVGTRLVVGEFPLALGLFVLLLLPEVFIPIRQVGAAFHASAEGLTAAEDVFAIIEGQDPESRPAAAHGGSDHGASDHGASDHSVSDHRGARPGIVLDRVVIERGGRPVVGPISFAVSPGEVVALTGPSGSGKSTLVAALLGFVEPCSGTLASPAALAWAGQQPGLLQGSVAENVALGAETRDPARIRRALAEAGLPELDTELELGASGAGLSGGQAQRVAIARAMHRAWTIDAEALILDEPSSALDAASEARVAQVLRAEAAAGRAVLVVSHRPELIGAADRVVRIGAAA</sequence>
<dbReference type="InterPro" id="IPR014216">
    <property type="entry name" value="ABC_transptr_CydD"/>
</dbReference>
<feature type="region of interest" description="Disordered" evidence="5">
    <location>
        <begin position="336"/>
        <end position="365"/>
    </location>
</feature>
<dbReference type="InterPro" id="IPR003593">
    <property type="entry name" value="AAA+_ATPase"/>
</dbReference>